<feature type="domain" description="Thioesterase" evidence="3">
    <location>
        <begin position="51"/>
        <end position="128"/>
    </location>
</feature>
<protein>
    <submittedName>
        <fullName evidence="4">Hotdog fold thioesterase</fullName>
    </submittedName>
</protein>
<dbReference type="CDD" id="cd03443">
    <property type="entry name" value="PaaI_thioesterase"/>
    <property type="match status" value="1"/>
</dbReference>
<dbReference type="PANTHER" id="PTHR43240:SF5">
    <property type="entry name" value="1,4-DIHYDROXY-2-NAPHTHOYL-COA THIOESTERASE 1"/>
    <property type="match status" value="1"/>
</dbReference>
<comment type="caution">
    <text evidence="4">The sequence shown here is derived from an EMBL/GenBank/DDBJ whole genome shotgun (WGS) entry which is preliminary data.</text>
</comment>
<organism evidence="4">
    <name type="scientific">Caldithrix abyssi</name>
    <dbReference type="NCBI Taxonomy" id="187145"/>
    <lineage>
        <taxon>Bacteria</taxon>
        <taxon>Pseudomonadati</taxon>
        <taxon>Calditrichota</taxon>
        <taxon>Calditrichia</taxon>
        <taxon>Calditrichales</taxon>
        <taxon>Calditrichaceae</taxon>
        <taxon>Caldithrix</taxon>
    </lineage>
</organism>
<sequence length="143" mass="15953">MIWFREYSLKEINAFSKKTLLSHLNIIFTEITETSLTASMPVDERTRQPAGILHGGASLALAESVASVASYLSLNPKEYYTVGLEINANHIRSKTEGYVLGKAAPVHIGRSTQVWNIDITDEKGRLICKSRITMMVLKKTKNN</sequence>
<evidence type="ECO:0000256" key="1">
    <source>
        <dbReference type="ARBA" id="ARBA00008324"/>
    </source>
</evidence>
<dbReference type="NCBIfam" id="TIGR00369">
    <property type="entry name" value="unchar_dom_1"/>
    <property type="match status" value="1"/>
</dbReference>
<dbReference type="InterPro" id="IPR006683">
    <property type="entry name" value="Thioestr_dom"/>
</dbReference>
<proteinExistence type="inferred from homology"/>
<evidence type="ECO:0000259" key="3">
    <source>
        <dbReference type="Pfam" id="PF03061"/>
    </source>
</evidence>
<name>A0A7V5VF58_CALAY</name>
<dbReference type="GO" id="GO:0061522">
    <property type="term" value="F:1,4-dihydroxy-2-naphthoyl-CoA thioesterase activity"/>
    <property type="evidence" value="ECO:0007669"/>
    <property type="project" value="TreeGrafter"/>
</dbReference>
<dbReference type="SUPFAM" id="SSF54637">
    <property type="entry name" value="Thioesterase/thiol ester dehydrase-isomerase"/>
    <property type="match status" value="1"/>
</dbReference>
<dbReference type="InterPro" id="IPR003736">
    <property type="entry name" value="PAAI_dom"/>
</dbReference>
<dbReference type="Pfam" id="PF03061">
    <property type="entry name" value="4HBT"/>
    <property type="match status" value="1"/>
</dbReference>
<evidence type="ECO:0000256" key="2">
    <source>
        <dbReference type="ARBA" id="ARBA00022801"/>
    </source>
</evidence>
<accession>A0A7V5VF58</accession>
<dbReference type="GO" id="GO:0005829">
    <property type="term" value="C:cytosol"/>
    <property type="evidence" value="ECO:0007669"/>
    <property type="project" value="TreeGrafter"/>
</dbReference>
<keyword evidence="2" id="KW-0378">Hydrolase</keyword>
<reference evidence="4" key="1">
    <citation type="journal article" date="2020" name="mSystems">
        <title>Genome- and Community-Level Interaction Insights into Carbon Utilization and Element Cycling Functions of Hydrothermarchaeota in Hydrothermal Sediment.</title>
        <authorList>
            <person name="Zhou Z."/>
            <person name="Liu Y."/>
            <person name="Xu W."/>
            <person name="Pan J."/>
            <person name="Luo Z.H."/>
            <person name="Li M."/>
        </authorList>
    </citation>
    <scope>NUCLEOTIDE SEQUENCE [LARGE SCALE GENOMIC DNA]</scope>
    <source>
        <strain evidence="4">HyVt-460</strain>
    </source>
</reference>
<dbReference type="PANTHER" id="PTHR43240">
    <property type="entry name" value="1,4-DIHYDROXY-2-NAPHTHOYL-COA THIOESTERASE 1"/>
    <property type="match status" value="1"/>
</dbReference>
<comment type="similarity">
    <text evidence="1">Belongs to the thioesterase PaaI family.</text>
</comment>
<dbReference type="Proteomes" id="UP000885771">
    <property type="component" value="Unassembled WGS sequence"/>
</dbReference>
<dbReference type="AlphaFoldDB" id="A0A7V5VF58"/>
<dbReference type="InterPro" id="IPR029069">
    <property type="entry name" value="HotDog_dom_sf"/>
</dbReference>
<evidence type="ECO:0000313" key="4">
    <source>
        <dbReference type="EMBL" id="HHM02124.1"/>
    </source>
</evidence>
<gene>
    <name evidence="4" type="ORF">ENJ15_03860</name>
</gene>
<dbReference type="Gene3D" id="3.10.129.10">
    <property type="entry name" value="Hotdog Thioesterase"/>
    <property type="match status" value="1"/>
</dbReference>
<dbReference type="EMBL" id="DRLI01000147">
    <property type="protein sequence ID" value="HHM02124.1"/>
    <property type="molecule type" value="Genomic_DNA"/>
</dbReference>